<dbReference type="EMBL" id="CP043506">
    <property type="protein sequence ID" value="QEO17828.1"/>
    <property type="molecule type" value="Genomic_DNA"/>
</dbReference>
<dbReference type="RefSeq" id="WP_149279504.1">
    <property type="nucleotide sequence ID" value="NZ_CP043506.1"/>
</dbReference>
<organism evidence="2 3">
    <name type="scientific">Acetobacter vaccinii</name>
    <dbReference type="NCBI Taxonomy" id="2592655"/>
    <lineage>
        <taxon>Bacteria</taxon>
        <taxon>Pseudomonadati</taxon>
        <taxon>Pseudomonadota</taxon>
        <taxon>Alphaproteobacteria</taxon>
        <taxon>Acetobacterales</taxon>
        <taxon>Acetobacteraceae</taxon>
        <taxon>Acetobacter</taxon>
    </lineage>
</organism>
<accession>A0A5C1YQJ6</accession>
<feature type="transmembrane region" description="Helical" evidence="1">
    <location>
        <begin position="30"/>
        <end position="49"/>
    </location>
</feature>
<evidence type="ECO:0000313" key="2">
    <source>
        <dbReference type="EMBL" id="QEO17828.1"/>
    </source>
</evidence>
<keyword evidence="1" id="KW-1133">Transmembrane helix</keyword>
<keyword evidence="1" id="KW-0812">Transmembrane</keyword>
<dbReference type="AlphaFoldDB" id="A0A5C1YQJ6"/>
<dbReference type="KEGG" id="acek:FLP30_08870"/>
<evidence type="ECO:0000256" key="1">
    <source>
        <dbReference type="SAM" id="Phobius"/>
    </source>
</evidence>
<gene>
    <name evidence="2" type="ORF">FLP30_08870</name>
</gene>
<reference evidence="2 3" key="1">
    <citation type="submission" date="2019-09" db="EMBL/GenBank/DDBJ databases">
        <title>Genome sequencing of strain KACC 21233.</title>
        <authorList>
            <person name="Heo J."/>
            <person name="Kim S.-J."/>
            <person name="Kim J.-S."/>
            <person name="Hong S.-B."/>
            <person name="Kwon S.-W."/>
        </authorList>
    </citation>
    <scope>NUCLEOTIDE SEQUENCE [LARGE SCALE GENOMIC DNA]</scope>
    <source>
        <strain evidence="2 3">KACC 21233</strain>
    </source>
</reference>
<proteinExistence type="predicted"/>
<dbReference type="OrthoDB" id="7219849at2"/>
<sequence length="85" mass="9266">MNQNTQSKPAPQTKSFIATQWTLGVLYNPFVQIALGIATWTMLLAYIFLARSAPAVTADLLNVLFCTLNVGADLIGLPRLPYLSP</sequence>
<protein>
    <submittedName>
        <fullName evidence="2">Uncharacterized protein</fullName>
    </submittedName>
</protein>
<evidence type="ECO:0000313" key="3">
    <source>
        <dbReference type="Proteomes" id="UP000324536"/>
    </source>
</evidence>
<dbReference type="Proteomes" id="UP000324536">
    <property type="component" value="Chromosome"/>
</dbReference>
<keyword evidence="1" id="KW-0472">Membrane</keyword>
<keyword evidence="3" id="KW-1185">Reference proteome</keyword>
<name>A0A5C1YQJ6_9PROT</name>